<comment type="caution">
    <text evidence="2">The sequence shown here is derived from an EMBL/GenBank/DDBJ whole genome shotgun (WGS) entry which is preliminary data.</text>
</comment>
<organism evidence="2 3">
    <name type="scientific">Portunus trituberculatus</name>
    <name type="common">Swimming crab</name>
    <name type="synonym">Neptunus trituberculatus</name>
    <dbReference type="NCBI Taxonomy" id="210409"/>
    <lineage>
        <taxon>Eukaryota</taxon>
        <taxon>Metazoa</taxon>
        <taxon>Ecdysozoa</taxon>
        <taxon>Arthropoda</taxon>
        <taxon>Crustacea</taxon>
        <taxon>Multicrustacea</taxon>
        <taxon>Malacostraca</taxon>
        <taxon>Eumalacostraca</taxon>
        <taxon>Eucarida</taxon>
        <taxon>Decapoda</taxon>
        <taxon>Pleocyemata</taxon>
        <taxon>Brachyura</taxon>
        <taxon>Eubrachyura</taxon>
        <taxon>Portunoidea</taxon>
        <taxon>Portunidae</taxon>
        <taxon>Portuninae</taxon>
        <taxon>Portunus</taxon>
    </lineage>
</organism>
<name>A0A5B7GM60_PORTR</name>
<dbReference type="EMBL" id="VSRR010017134">
    <property type="protein sequence ID" value="MPC60052.1"/>
    <property type="molecule type" value="Genomic_DNA"/>
</dbReference>
<evidence type="ECO:0000256" key="1">
    <source>
        <dbReference type="SAM" id="MobiDB-lite"/>
    </source>
</evidence>
<feature type="compositionally biased region" description="Pro residues" evidence="1">
    <location>
        <begin position="20"/>
        <end position="37"/>
    </location>
</feature>
<dbReference type="AlphaFoldDB" id="A0A5B7GM60"/>
<dbReference type="Proteomes" id="UP000324222">
    <property type="component" value="Unassembled WGS sequence"/>
</dbReference>
<accession>A0A5B7GM60</accession>
<keyword evidence="3" id="KW-1185">Reference proteome</keyword>
<proteinExistence type="predicted"/>
<feature type="compositionally biased region" description="Low complexity" evidence="1">
    <location>
        <begin position="56"/>
        <end position="73"/>
    </location>
</feature>
<feature type="region of interest" description="Disordered" evidence="1">
    <location>
        <begin position="1"/>
        <end position="84"/>
    </location>
</feature>
<protein>
    <submittedName>
        <fullName evidence="2">Uncharacterized protein</fullName>
    </submittedName>
</protein>
<sequence>MKHRRPQNTSARDVGHLPRHPVPSLPVTQLPPHPQPPTRTTTYALLSTQKPVPNALPHSHPSSYTPLTSTPSHAPSQPRPFHSRYPNLFPPHFLPYSPTPLPLTPFHLSSKISHSTPPLSTVQF</sequence>
<reference evidence="2 3" key="1">
    <citation type="submission" date="2019-05" db="EMBL/GenBank/DDBJ databases">
        <title>Another draft genome of Portunus trituberculatus and its Hox gene families provides insights of decapod evolution.</title>
        <authorList>
            <person name="Jeong J.-H."/>
            <person name="Song I."/>
            <person name="Kim S."/>
            <person name="Choi T."/>
            <person name="Kim D."/>
            <person name="Ryu S."/>
            <person name="Kim W."/>
        </authorList>
    </citation>
    <scope>NUCLEOTIDE SEQUENCE [LARGE SCALE GENOMIC DNA]</scope>
    <source>
        <tissue evidence="2">Muscle</tissue>
    </source>
</reference>
<evidence type="ECO:0000313" key="3">
    <source>
        <dbReference type="Proteomes" id="UP000324222"/>
    </source>
</evidence>
<gene>
    <name evidence="2" type="ORF">E2C01_054087</name>
</gene>
<evidence type="ECO:0000313" key="2">
    <source>
        <dbReference type="EMBL" id="MPC60052.1"/>
    </source>
</evidence>